<proteinExistence type="predicted"/>
<dbReference type="InterPro" id="IPR033469">
    <property type="entry name" value="CYTH-like_dom_sf"/>
</dbReference>
<dbReference type="Pfam" id="PF01928">
    <property type="entry name" value="CYTH"/>
    <property type="match status" value="1"/>
</dbReference>
<dbReference type="PROSITE" id="PS51707">
    <property type="entry name" value="CYTH"/>
    <property type="match status" value="1"/>
</dbReference>
<protein>
    <submittedName>
        <fullName evidence="2">CYTH domain-containing protein</fullName>
    </submittedName>
</protein>
<feature type="domain" description="CYTH" evidence="1">
    <location>
        <begin position="4"/>
        <end position="192"/>
    </location>
</feature>
<accession>A0ABV9MWN9</accession>
<organism evidence="2 3">
    <name type="scientific">Enterococcus lemanii</name>
    <dbReference type="NCBI Taxonomy" id="1159752"/>
    <lineage>
        <taxon>Bacteria</taxon>
        <taxon>Bacillati</taxon>
        <taxon>Bacillota</taxon>
        <taxon>Bacilli</taxon>
        <taxon>Lactobacillales</taxon>
        <taxon>Enterococcaceae</taxon>
        <taxon>Enterococcus</taxon>
    </lineage>
</organism>
<evidence type="ECO:0000313" key="2">
    <source>
        <dbReference type="EMBL" id="MFC4719965.1"/>
    </source>
</evidence>
<dbReference type="SMART" id="SM01118">
    <property type="entry name" value="CYTH"/>
    <property type="match status" value="1"/>
</dbReference>
<evidence type="ECO:0000313" key="3">
    <source>
        <dbReference type="Proteomes" id="UP001595969"/>
    </source>
</evidence>
<dbReference type="Gene3D" id="2.40.320.10">
    <property type="entry name" value="Hypothetical Protein Pfu-838710-001"/>
    <property type="match status" value="1"/>
</dbReference>
<dbReference type="InterPro" id="IPR009195">
    <property type="entry name" value="Uncharacterised_YjbK"/>
</dbReference>
<dbReference type="PIRSF" id="PIRSF012526">
    <property type="entry name" value="CYTH_UCP012526"/>
    <property type="match status" value="1"/>
</dbReference>
<name>A0ABV9MWN9_9ENTE</name>
<dbReference type="EMBL" id="JBHSGS010000050">
    <property type="protein sequence ID" value="MFC4719965.1"/>
    <property type="molecule type" value="Genomic_DNA"/>
</dbReference>
<dbReference type="Proteomes" id="UP001595969">
    <property type="component" value="Unassembled WGS sequence"/>
</dbReference>
<dbReference type="RefSeq" id="WP_204654808.1">
    <property type="nucleotide sequence ID" value="NZ_JAFBFD010000039.1"/>
</dbReference>
<evidence type="ECO:0000259" key="1">
    <source>
        <dbReference type="PROSITE" id="PS51707"/>
    </source>
</evidence>
<sequence length="195" mass="22710">MTEQIEIEFKTFLQKKDYLKVFEHYQLSQLKPTIQTNLYFDTPAKELRQKKYGLRIRDYETHGELTLKCPAPKQQGLLEITDPLDQTTLHALTKQSRILPTGEVARFLKKQGFDLDSIKPFAKLTTKRYEIQLPIGLLALDESWYGKQHDYELELEVTCATQGEKDFHALLRSLDIPYHAAENKIVRAAKENQLD</sequence>
<reference evidence="3" key="1">
    <citation type="journal article" date="2019" name="Int. J. Syst. Evol. Microbiol.">
        <title>The Global Catalogue of Microorganisms (GCM) 10K type strain sequencing project: providing services to taxonomists for standard genome sequencing and annotation.</title>
        <authorList>
            <consortium name="The Broad Institute Genomics Platform"/>
            <consortium name="The Broad Institute Genome Sequencing Center for Infectious Disease"/>
            <person name="Wu L."/>
            <person name="Ma J."/>
        </authorList>
    </citation>
    <scope>NUCLEOTIDE SEQUENCE [LARGE SCALE GENOMIC DNA]</scope>
    <source>
        <strain evidence="3">CGMCC 1.19032</strain>
    </source>
</reference>
<dbReference type="SUPFAM" id="SSF55154">
    <property type="entry name" value="CYTH-like phosphatases"/>
    <property type="match status" value="1"/>
</dbReference>
<dbReference type="InterPro" id="IPR023577">
    <property type="entry name" value="CYTH_domain"/>
</dbReference>
<dbReference type="CDD" id="cd07762">
    <property type="entry name" value="CYTH-like_Pase_1"/>
    <property type="match status" value="1"/>
</dbReference>
<keyword evidence="3" id="KW-1185">Reference proteome</keyword>
<comment type="caution">
    <text evidence="2">The sequence shown here is derived from an EMBL/GenBank/DDBJ whole genome shotgun (WGS) entry which is preliminary data.</text>
</comment>
<gene>
    <name evidence="2" type="ORF">ACFO5I_09525</name>
</gene>